<keyword evidence="3" id="KW-1185">Reference proteome</keyword>
<evidence type="ECO:0000256" key="1">
    <source>
        <dbReference type="SAM" id="SignalP"/>
    </source>
</evidence>
<sequence length="156" mass="15660">MLRFLLVVVLSCASFSVLAQSGPGVEAGVLRCNVSSGGSFIFGSTKGLLCTFKPAGNRAEETYTGTINKFGIDIGEVKAAEFIWAVLAPSADLDPGALEGNYAGVSAGATVGYGVEANALIGGFDKSIALNPLSVAGTQGLDIQAGVASLSLKAGK</sequence>
<evidence type="ECO:0000313" key="3">
    <source>
        <dbReference type="Proteomes" id="UP000433101"/>
    </source>
</evidence>
<dbReference type="AlphaFoldDB" id="A0A7X3LQV0"/>
<reference evidence="2 3" key="1">
    <citation type="submission" date="2019-12" db="EMBL/GenBank/DDBJ databases">
        <authorList>
            <person name="Li M."/>
        </authorList>
    </citation>
    <scope>NUCLEOTIDE SEQUENCE [LARGE SCALE GENOMIC DNA]</scope>
    <source>
        <strain evidence="2 3">GBMRC 2046</strain>
    </source>
</reference>
<dbReference type="Proteomes" id="UP000433101">
    <property type="component" value="Unassembled WGS sequence"/>
</dbReference>
<name>A0A7X3LQV0_9HYPH</name>
<dbReference type="InterPro" id="IPR009333">
    <property type="entry name" value="DUF992"/>
</dbReference>
<organism evidence="2 3">
    <name type="scientific">Stappia sediminis</name>
    <dbReference type="NCBI Taxonomy" id="2692190"/>
    <lineage>
        <taxon>Bacteria</taxon>
        <taxon>Pseudomonadati</taxon>
        <taxon>Pseudomonadota</taxon>
        <taxon>Alphaproteobacteria</taxon>
        <taxon>Hyphomicrobiales</taxon>
        <taxon>Stappiaceae</taxon>
        <taxon>Stappia</taxon>
    </lineage>
</organism>
<feature type="signal peptide" evidence="1">
    <location>
        <begin position="1"/>
        <end position="19"/>
    </location>
</feature>
<keyword evidence="1" id="KW-0732">Signal</keyword>
<accession>A0A7X3LQV0</accession>
<comment type="caution">
    <text evidence="2">The sequence shown here is derived from an EMBL/GenBank/DDBJ whole genome shotgun (WGS) entry which is preliminary data.</text>
</comment>
<feature type="chain" id="PRO_5030743004" evidence="1">
    <location>
        <begin position="20"/>
        <end position="156"/>
    </location>
</feature>
<dbReference type="RefSeq" id="WP_160773673.1">
    <property type="nucleotide sequence ID" value="NZ_WUMV01000001.1"/>
</dbReference>
<dbReference type="Pfam" id="PF06186">
    <property type="entry name" value="DUF992"/>
    <property type="match status" value="1"/>
</dbReference>
<gene>
    <name evidence="2" type="ORF">GR183_00730</name>
</gene>
<evidence type="ECO:0000313" key="2">
    <source>
        <dbReference type="EMBL" id="MXN63415.1"/>
    </source>
</evidence>
<dbReference type="EMBL" id="WUMV01000001">
    <property type="protein sequence ID" value="MXN63415.1"/>
    <property type="molecule type" value="Genomic_DNA"/>
</dbReference>
<protein>
    <submittedName>
        <fullName evidence="2">DUF992 domain-containing protein</fullName>
    </submittedName>
</protein>
<proteinExistence type="predicted"/>